<dbReference type="GO" id="GO:0035438">
    <property type="term" value="F:cyclic-di-GMP binding"/>
    <property type="evidence" value="ECO:0007669"/>
    <property type="project" value="InterPro"/>
</dbReference>
<feature type="compositionally biased region" description="Polar residues" evidence="1">
    <location>
        <begin position="164"/>
        <end position="178"/>
    </location>
</feature>
<protein>
    <recommendedName>
        <fullName evidence="2">PilZ domain-containing protein</fullName>
    </recommendedName>
</protein>
<evidence type="ECO:0000313" key="3">
    <source>
        <dbReference type="EMBL" id="CBI00088.1"/>
    </source>
</evidence>
<dbReference type="EMBL" id="CABN01000088">
    <property type="protein sequence ID" value="CBI00088.1"/>
    <property type="molecule type" value="Genomic_DNA"/>
</dbReference>
<evidence type="ECO:0000259" key="2">
    <source>
        <dbReference type="Pfam" id="PF07238"/>
    </source>
</evidence>
<organism evidence="3">
    <name type="scientific">mine drainage metagenome</name>
    <dbReference type="NCBI Taxonomy" id="410659"/>
    <lineage>
        <taxon>unclassified sequences</taxon>
        <taxon>metagenomes</taxon>
        <taxon>ecological metagenomes</taxon>
    </lineage>
</organism>
<dbReference type="AlphaFoldDB" id="E6PYS9"/>
<proteinExistence type="predicted"/>
<dbReference type="InterPro" id="IPR009875">
    <property type="entry name" value="PilZ_domain"/>
</dbReference>
<accession>E6PYS9</accession>
<comment type="caution">
    <text evidence="3">The sequence shown here is derived from an EMBL/GenBank/DDBJ whole genome shotgun (WGS) entry which is preliminary data.</text>
</comment>
<reference evidence="3" key="1">
    <citation type="submission" date="2009-10" db="EMBL/GenBank/DDBJ databases">
        <title>Diversity of trophic interactions inside an arsenic-rich microbial ecosystem.</title>
        <authorList>
            <person name="Bertin P.N."/>
            <person name="Heinrich-Salmeron A."/>
            <person name="Pelletier E."/>
            <person name="Goulhen-Chollet F."/>
            <person name="Arsene-Ploetze F."/>
            <person name="Gallien S."/>
            <person name="Calteau A."/>
            <person name="Vallenet D."/>
            <person name="Casiot C."/>
            <person name="Chane-Woon-Ming B."/>
            <person name="Giloteaux L."/>
            <person name="Barakat M."/>
            <person name="Bonnefoy V."/>
            <person name="Bruneel O."/>
            <person name="Chandler M."/>
            <person name="Cleiss J."/>
            <person name="Duran R."/>
            <person name="Elbaz-Poulichet F."/>
            <person name="Fonknechten N."/>
            <person name="Lauga B."/>
            <person name="Mornico D."/>
            <person name="Ortet P."/>
            <person name="Schaeffer C."/>
            <person name="Siguier P."/>
            <person name="Alexander Thil Smith A."/>
            <person name="Van Dorsselaer A."/>
            <person name="Weissenbach J."/>
            <person name="Medigue C."/>
            <person name="Le Paslier D."/>
        </authorList>
    </citation>
    <scope>NUCLEOTIDE SEQUENCE</scope>
</reference>
<gene>
    <name evidence="3" type="ORF">CARN3_1071</name>
</gene>
<feature type="compositionally biased region" description="Basic and acidic residues" evidence="1">
    <location>
        <begin position="209"/>
        <end position="218"/>
    </location>
</feature>
<dbReference type="Pfam" id="PF07238">
    <property type="entry name" value="PilZ"/>
    <property type="match status" value="2"/>
</dbReference>
<feature type="domain" description="PilZ" evidence="2">
    <location>
        <begin position="239"/>
        <end position="337"/>
    </location>
</feature>
<sequence length="358" mass="38667">MGDMPDRARVGQQNEPVSKGAVDAGIPPSGVERRTAPRFSLEETATIHPLAGAAKLEGKITDLSVGGCRFEVDTRYLTGAMLRVELQFQVRGVVFRLLGVTAGRRTANSIGICFVDIPERRKADLVEIIGEIAAAEARNTKAKDDVEQPTVSAEPALPAGKSPAANSMEQSKAISQKTRLAKPETKAHTPQPSADWNVRASLGVLVPVPKHETKKSETARTQATGISEADKGSAPVKTDRRAHRRHPVDTRAKLHLVKTGICMAGCIQDLSLAGCRLRTEELFNVGIYVRVEAEFYLHGLPFRLGGVSQAIINKNTIGVRFLDMSERKRNQLAELIAEIGAQLADSSESRSLISVNAI</sequence>
<feature type="region of interest" description="Disordered" evidence="1">
    <location>
        <begin position="1"/>
        <end position="32"/>
    </location>
</feature>
<name>E6PYS9_9ZZZZ</name>
<dbReference type="SUPFAM" id="SSF141371">
    <property type="entry name" value="PilZ domain-like"/>
    <property type="match status" value="2"/>
</dbReference>
<feature type="region of interest" description="Disordered" evidence="1">
    <location>
        <begin position="138"/>
        <end position="194"/>
    </location>
</feature>
<dbReference type="Gene3D" id="2.40.10.220">
    <property type="entry name" value="predicted glycosyltransferase like domains"/>
    <property type="match status" value="2"/>
</dbReference>
<feature type="region of interest" description="Disordered" evidence="1">
    <location>
        <begin position="209"/>
        <end position="245"/>
    </location>
</feature>
<evidence type="ECO:0000256" key="1">
    <source>
        <dbReference type="SAM" id="MobiDB-lite"/>
    </source>
</evidence>
<feature type="domain" description="PilZ" evidence="2">
    <location>
        <begin position="32"/>
        <end position="129"/>
    </location>
</feature>